<accession>A0A2W5FME5</accession>
<gene>
    <name evidence="1" type="ORF">DI586_01465</name>
</gene>
<dbReference type="AlphaFoldDB" id="A0A2W5FME5"/>
<evidence type="ECO:0000313" key="1">
    <source>
        <dbReference type="EMBL" id="PZP57121.1"/>
    </source>
</evidence>
<sequence>MPVYKDPNVPEDASDLDYFRWVRLNADLQGGGITCIYNGYSRRLAAKGISEFKALPSRSIKKMTGKGDLTEVYIECCLGQDMGTYVLDSSVGEIIEALEREGLPIPQTTISWNENPSLVAR</sequence>
<protein>
    <submittedName>
        <fullName evidence="1">Uncharacterized protein</fullName>
    </submittedName>
</protein>
<reference evidence="1 2" key="1">
    <citation type="submission" date="2017-08" db="EMBL/GenBank/DDBJ databases">
        <title>Infants hospitalized years apart are colonized by the same room-sourced microbial strains.</title>
        <authorList>
            <person name="Brooks B."/>
            <person name="Olm M.R."/>
            <person name="Firek B.A."/>
            <person name="Baker R."/>
            <person name="Thomas B.C."/>
            <person name="Morowitz M.J."/>
            <person name="Banfield J.F."/>
        </authorList>
    </citation>
    <scope>NUCLEOTIDE SEQUENCE [LARGE SCALE GENOMIC DNA]</scope>
    <source>
        <strain evidence="1">S2_006_000_R2_64</strain>
    </source>
</reference>
<organism evidence="1 2">
    <name type="scientific">Micavibrio aeruginosavorus</name>
    <dbReference type="NCBI Taxonomy" id="349221"/>
    <lineage>
        <taxon>Bacteria</taxon>
        <taxon>Pseudomonadati</taxon>
        <taxon>Bdellovibrionota</taxon>
        <taxon>Bdellovibrionia</taxon>
        <taxon>Bdellovibrionales</taxon>
        <taxon>Pseudobdellovibrionaceae</taxon>
        <taxon>Micavibrio</taxon>
    </lineage>
</organism>
<dbReference type="EMBL" id="QFOT01000007">
    <property type="protein sequence ID" value="PZP57121.1"/>
    <property type="molecule type" value="Genomic_DNA"/>
</dbReference>
<comment type="caution">
    <text evidence="1">The sequence shown here is derived from an EMBL/GenBank/DDBJ whole genome shotgun (WGS) entry which is preliminary data.</text>
</comment>
<name>A0A2W5FME5_9BACT</name>
<proteinExistence type="predicted"/>
<dbReference type="Proteomes" id="UP000249739">
    <property type="component" value="Unassembled WGS sequence"/>
</dbReference>
<evidence type="ECO:0000313" key="2">
    <source>
        <dbReference type="Proteomes" id="UP000249739"/>
    </source>
</evidence>